<feature type="transmembrane region" description="Helical" evidence="8">
    <location>
        <begin position="176"/>
        <end position="194"/>
    </location>
</feature>
<feature type="transmembrane region" description="Helical" evidence="8">
    <location>
        <begin position="144"/>
        <end position="170"/>
    </location>
</feature>
<proteinExistence type="predicted"/>
<keyword evidence="5 8" id="KW-0812">Transmembrane</keyword>
<protein>
    <recommendedName>
        <fullName evidence="9">Glycosyltransferase RgtA/B/C/D-like domain-containing protein</fullName>
    </recommendedName>
</protein>
<organism evidence="10 11">
    <name type="scientific">Candidatus Woesebacteria bacterium GW2011_GWB1_39_10</name>
    <dbReference type="NCBI Taxonomy" id="1618572"/>
    <lineage>
        <taxon>Bacteria</taxon>
        <taxon>Candidatus Woeseibacteriota</taxon>
    </lineage>
</organism>
<keyword evidence="2" id="KW-1003">Cell membrane</keyword>
<dbReference type="EMBL" id="LBVU01000004">
    <property type="protein sequence ID" value="KKQ91789.1"/>
    <property type="molecule type" value="Genomic_DNA"/>
</dbReference>
<dbReference type="Proteomes" id="UP000034774">
    <property type="component" value="Unassembled WGS sequence"/>
</dbReference>
<accession>A0A0G0P113</accession>
<feature type="domain" description="Glycosyltransferase RgtA/B/C/D-like" evidence="9">
    <location>
        <begin position="49"/>
        <end position="194"/>
    </location>
</feature>
<comment type="subcellular location">
    <subcellularLocation>
        <location evidence="1">Cell membrane</location>
        <topology evidence="1">Multi-pass membrane protein</topology>
    </subcellularLocation>
</comment>
<evidence type="ECO:0000256" key="8">
    <source>
        <dbReference type="SAM" id="Phobius"/>
    </source>
</evidence>
<evidence type="ECO:0000256" key="2">
    <source>
        <dbReference type="ARBA" id="ARBA00022475"/>
    </source>
</evidence>
<dbReference type="GO" id="GO:0009103">
    <property type="term" value="P:lipopolysaccharide biosynthetic process"/>
    <property type="evidence" value="ECO:0007669"/>
    <property type="project" value="UniProtKB-ARBA"/>
</dbReference>
<evidence type="ECO:0000256" key="6">
    <source>
        <dbReference type="ARBA" id="ARBA00022989"/>
    </source>
</evidence>
<dbReference type="GO" id="GO:0016763">
    <property type="term" value="F:pentosyltransferase activity"/>
    <property type="evidence" value="ECO:0007669"/>
    <property type="project" value="TreeGrafter"/>
</dbReference>
<evidence type="ECO:0000256" key="1">
    <source>
        <dbReference type="ARBA" id="ARBA00004651"/>
    </source>
</evidence>
<evidence type="ECO:0000256" key="7">
    <source>
        <dbReference type="ARBA" id="ARBA00023136"/>
    </source>
</evidence>
<feature type="transmembrane region" description="Helical" evidence="8">
    <location>
        <begin position="289"/>
        <end position="307"/>
    </location>
</feature>
<name>A0A0G0P113_9BACT</name>
<feature type="transmembrane region" description="Helical" evidence="8">
    <location>
        <begin position="313"/>
        <end position="334"/>
    </location>
</feature>
<dbReference type="GO" id="GO:0005886">
    <property type="term" value="C:plasma membrane"/>
    <property type="evidence" value="ECO:0007669"/>
    <property type="project" value="UniProtKB-SubCell"/>
</dbReference>
<evidence type="ECO:0000313" key="10">
    <source>
        <dbReference type="EMBL" id="KKQ91789.1"/>
    </source>
</evidence>
<evidence type="ECO:0000313" key="11">
    <source>
        <dbReference type="Proteomes" id="UP000034774"/>
    </source>
</evidence>
<dbReference type="InterPro" id="IPR038731">
    <property type="entry name" value="RgtA/B/C-like"/>
</dbReference>
<evidence type="ECO:0000256" key="5">
    <source>
        <dbReference type="ARBA" id="ARBA00022692"/>
    </source>
</evidence>
<keyword evidence="4" id="KW-0808">Transferase</keyword>
<reference evidence="10 11" key="1">
    <citation type="journal article" date="2015" name="Nature">
        <title>rRNA introns, odd ribosomes, and small enigmatic genomes across a large radiation of phyla.</title>
        <authorList>
            <person name="Brown C.T."/>
            <person name="Hug L.A."/>
            <person name="Thomas B.C."/>
            <person name="Sharon I."/>
            <person name="Castelle C.J."/>
            <person name="Singh A."/>
            <person name="Wilkins M.J."/>
            <person name="Williams K.H."/>
            <person name="Banfield J.F."/>
        </authorList>
    </citation>
    <scope>NUCLEOTIDE SEQUENCE [LARGE SCALE GENOMIC DNA]</scope>
</reference>
<feature type="transmembrane region" description="Helical" evidence="8">
    <location>
        <begin position="263"/>
        <end position="282"/>
    </location>
</feature>
<feature type="transmembrane region" description="Helical" evidence="8">
    <location>
        <begin position="69"/>
        <end position="90"/>
    </location>
</feature>
<dbReference type="InterPro" id="IPR050297">
    <property type="entry name" value="LipidA_mod_glycosyltrf_83"/>
</dbReference>
<sequence length="433" mass="49411">MIYLILILGLILRLISLNQSLWLDEATSALVAKMPIGDIFTKFLPGDFHPPFYYLVLKFWSGFFGYSELALRTPSIIFGILTVYLVYLVGKKLFSKNIGLTASVLLTISGLHIYYSQEARMYSLAALLVSVLIYLFLEKRWIYFSIILAMLSMTDYASLLVIPVFWVFSLKDWKKLALSHIPMLAVFAVWLPIFQKQLMSGISLKDSAWWNILGPANFKNTVLIPIKFIFGRISFDDKLLYAAISSAGICLFGFLLYKARKSSRLLCGWFVLPIVLGVLISFKIPTLAYFRFLFCLPAFCLLVSKGVEKSGKFSKILLVLVISVNILSTFYYLTDFRFQREDWRSAANAIGDQKIILPANSQKEALIYYGKSGQIVSTSDLSKSDTEIWLSRYVWEIFDPKDSVRLKIESLGYNRTQESNFNGVVFYKYANSN</sequence>
<comment type="caution">
    <text evidence="10">The sequence shown here is derived from an EMBL/GenBank/DDBJ whole genome shotgun (WGS) entry which is preliminary data.</text>
</comment>
<evidence type="ECO:0000256" key="3">
    <source>
        <dbReference type="ARBA" id="ARBA00022676"/>
    </source>
</evidence>
<dbReference type="PANTHER" id="PTHR33908">
    <property type="entry name" value="MANNOSYLTRANSFERASE YKCB-RELATED"/>
    <property type="match status" value="1"/>
</dbReference>
<feature type="transmembrane region" description="Helical" evidence="8">
    <location>
        <begin position="97"/>
        <end position="115"/>
    </location>
</feature>
<gene>
    <name evidence="10" type="ORF">UT17_C0004G0137</name>
</gene>
<dbReference type="Pfam" id="PF13231">
    <property type="entry name" value="PMT_2"/>
    <property type="match status" value="1"/>
</dbReference>
<keyword evidence="7 8" id="KW-0472">Membrane</keyword>
<dbReference type="STRING" id="1618572.UT17_C0004G0137"/>
<dbReference type="AlphaFoldDB" id="A0A0G0P113"/>
<keyword evidence="6 8" id="KW-1133">Transmembrane helix</keyword>
<evidence type="ECO:0000256" key="4">
    <source>
        <dbReference type="ARBA" id="ARBA00022679"/>
    </source>
</evidence>
<keyword evidence="3" id="KW-0328">Glycosyltransferase</keyword>
<evidence type="ECO:0000259" key="9">
    <source>
        <dbReference type="Pfam" id="PF13231"/>
    </source>
</evidence>
<feature type="transmembrane region" description="Helical" evidence="8">
    <location>
        <begin position="239"/>
        <end position="257"/>
    </location>
</feature>
<feature type="transmembrane region" description="Helical" evidence="8">
    <location>
        <begin position="121"/>
        <end position="137"/>
    </location>
</feature>
<dbReference type="PANTHER" id="PTHR33908:SF11">
    <property type="entry name" value="MEMBRANE PROTEIN"/>
    <property type="match status" value="1"/>
</dbReference>